<dbReference type="EMBL" id="CP002801">
    <property type="protein sequence ID" value="AEH08163.1"/>
    <property type="molecule type" value="Genomic_DNA"/>
</dbReference>
<feature type="region of interest" description="Disordered" evidence="2">
    <location>
        <begin position="1"/>
        <end position="42"/>
    </location>
</feature>
<dbReference type="GO" id="GO:0004061">
    <property type="term" value="F:arylformamidase activity"/>
    <property type="evidence" value="ECO:0007669"/>
    <property type="project" value="UniProtKB-EC"/>
</dbReference>
<evidence type="ECO:0000313" key="4">
    <source>
        <dbReference type="EMBL" id="AEH08163.1"/>
    </source>
</evidence>
<dbReference type="eggNOG" id="COG0657">
    <property type="taxonomic scope" value="Bacteria"/>
</dbReference>
<protein>
    <submittedName>
        <fullName evidence="4">Arylformamidase</fullName>
        <ecNumber evidence="4">3.5.1.9</ecNumber>
    </submittedName>
</protein>
<keyword evidence="1 4" id="KW-0378">Hydrolase</keyword>
<keyword evidence="5" id="KW-1185">Reference proteome</keyword>
<dbReference type="Pfam" id="PF20434">
    <property type="entry name" value="BD-FAE"/>
    <property type="match status" value="1"/>
</dbReference>
<name>F8B1P8_9ACTN</name>
<reference evidence="4 5" key="1">
    <citation type="submission" date="2011-05" db="EMBL/GenBank/DDBJ databases">
        <title>Complete sequence of chromosome of Frankia symbiont of Datisca glomerata.</title>
        <authorList>
            <consortium name="US DOE Joint Genome Institute"/>
            <person name="Lucas S."/>
            <person name="Han J."/>
            <person name="Lapidus A."/>
            <person name="Cheng J.-F."/>
            <person name="Goodwin L."/>
            <person name="Pitluck S."/>
            <person name="Peters L."/>
            <person name="Mikhailova N."/>
            <person name="Chertkov O."/>
            <person name="Teshima H."/>
            <person name="Han C."/>
            <person name="Tapia R."/>
            <person name="Land M."/>
            <person name="Hauser L."/>
            <person name="Kyrpides N."/>
            <person name="Ivanova N."/>
            <person name="Pagani I."/>
            <person name="Berry A."/>
            <person name="Pawlowski K."/>
            <person name="Persson T."/>
            <person name="Vanden Heuvel B."/>
            <person name="Benson D."/>
            <person name="Woyke T."/>
        </authorList>
    </citation>
    <scope>NUCLEOTIDE SEQUENCE [LARGE SCALE GENOMIC DNA]</scope>
    <source>
        <strain evidence="5">4085684</strain>
    </source>
</reference>
<feature type="domain" description="BD-FAE-like" evidence="3">
    <location>
        <begin position="93"/>
        <end position="184"/>
    </location>
</feature>
<gene>
    <name evidence="4" type="ordered locus">FsymDg_0637</name>
</gene>
<dbReference type="EC" id="3.5.1.9" evidence="4"/>
<evidence type="ECO:0000256" key="1">
    <source>
        <dbReference type="ARBA" id="ARBA00022801"/>
    </source>
</evidence>
<dbReference type="Gene3D" id="3.40.50.1820">
    <property type="entry name" value="alpha/beta hydrolase"/>
    <property type="match status" value="1"/>
</dbReference>
<evidence type="ECO:0000259" key="3">
    <source>
        <dbReference type="Pfam" id="PF20434"/>
    </source>
</evidence>
<dbReference type="InterPro" id="IPR050300">
    <property type="entry name" value="GDXG_lipolytic_enzyme"/>
</dbReference>
<dbReference type="HOGENOM" id="CLU_012494_4_7_11"/>
<proteinExistence type="predicted"/>
<dbReference type="PANTHER" id="PTHR48081">
    <property type="entry name" value="AB HYDROLASE SUPERFAMILY PROTEIN C4A8.06C"/>
    <property type="match status" value="1"/>
</dbReference>
<dbReference type="STRING" id="656024.FsymDg_0637"/>
<accession>F8B1P8</accession>
<dbReference type="InterPro" id="IPR049492">
    <property type="entry name" value="BD-FAE-like_dom"/>
</dbReference>
<organism evidence="4 5">
    <name type="scientific">Candidatus Protofrankia datiscae</name>
    <dbReference type="NCBI Taxonomy" id="2716812"/>
    <lineage>
        <taxon>Bacteria</taxon>
        <taxon>Bacillati</taxon>
        <taxon>Actinomycetota</taxon>
        <taxon>Actinomycetes</taxon>
        <taxon>Frankiales</taxon>
        <taxon>Frankiaceae</taxon>
        <taxon>Protofrankia</taxon>
    </lineage>
</organism>
<sequence length="328" mass="35066">MARPVRTHDGTGNDGTGNGRTTAGGTSPPSWETSRELRDQAYSPSLTVPDMRTYLRMYADRSADARATLPWKEISYGDTSAQRLHFFPAAGPDAPLQVFIHGGYWQELSKEESSFAAPDFVTRGAAFAALGYGLASVHRLGEIVAMVRNAILWIFRHAAELGVDPQRIFLSGSSAGAHLAAMCVTDGWLPPALRPFDVIRGACLLSGIYDLEPLRHTYVGEQIGLTAAEAARNSPIRHVHGGAPPLIVARGDNETAAFAAQHRQFVSSLTRAGTPVADLVVSARNHFDLPLVLGDPETPLGRAVLTQMGLLSLPGNPALEVGSGRSPR</sequence>
<dbReference type="SUPFAM" id="SSF53474">
    <property type="entry name" value="alpha/beta-Hydrolases"/>
    <property type="match status" value="1"/>
</dbReference>
<dbReference type="AlphaFoldDB" id="F8B1P8"/>
<dbReference type="Proteomes" id="UP000001549">
    <property type="component" value="Chromosome"/>
</dbReference>
<evidence type="ECO:0000313" key="5">
    <source>
        <dbReference type="Proteomes" id="UP000001549"/>
    </source>
</evidence>
<evidence type="ECO:0000256" key="2">
    <source>
        <dbReference type="SAM" id="MobiDB-lite"/>
    </source>
</evidence>
<dbReference type="InterPro" id="IPR029058">
    <property type="entry name" value="AB_hydrolase_fold"/>
</dbReference>
<dbReference type="KEGG" id="fsy:FsymDg_0637"/>
<dbReference type="PANTHER" id="PTHR48081:SF33">
    <property type="entry name" value="KYNURENINE FORMAMIDASE"/>
    <property type="match status" value="1"/>
</dbReference>
<feature type="compositionally biased region" description="Basic and acidic residues" evidence="2">
    <location>
        <begin position="1"/>
        <end position="11"/>
    </location>
</feature>